<comment type="caution">
    <text evidence="4">The sequence shown here is derived from an EMBL/GenBank/DDBJ whole genome shotgun (WGS) entry which is preliminary data.</text>
</comment>
<organism evidence="4 5">
    <name type="scientific">Arenimonas terrae</name>
    <dbReference type="NCBI Taxonomy" id="2546226"/>
    <lineage>
        <taxon>Bacteria</taxon>
        <taxon>Pseudomonadati</taxon>
        <taxon>Pseudomonadota</taxon>
        <taxon>Gammaproteobacteria</taxon>
        <taxon>Lysobacterales</taxon>
        <taxon>Lysobacteraceae</taxon>
        <taxon>Arenimonas</taxon>
    </lineage>
</organism>
<accession>A0A5C4RT90</accession>
<dbReference type="Gene3D" id="3.30.530.20">
    <property type="match status" value="1"/>
</dbReference>
<dbReference type="PANTHER" id="PTHR12901">
    <property type="entry name" value="SPERM PROTEIN HOMOLOG"/>
    <property type="match status" value="1"/>
</dbReference>
<dbReference type="CDD" id="cd07813">
    <property type="entry name" value="COQ10p_like"/>
    <property type="match status" value="1"/>
</dbReference>
<keyword evidence="5" id="KW-1185">Reference proteome</keyword>
<keyword evidence="2" id="KW-1277">Toxin-antitoxin system</keyword>
<dbReference type="EMBL" id="SMDR01000001">
    <property type="protein sequence ID" value="TNJ34543.1"/>
    <property type="molecule type" value="Genomic_DNA"/>
</dbReference>
<dbReference type="GO" id="GO:0045333">
    <property type="term" value="P:cellular respiration"/>
    <property type="evidence" value="ECO:0007669"/>
    <property type="project" value="InterPro"/>
</dbReference>
<dbReference type="GO" id="GO:0048039">
    <property type="term" value="F:ubiquinone binding"/>
    <property type="evidence" value="ECO:0007669"/>
    <property type="project" value="InterPro"/>
</dbReference>
<dbReference type="RefSeq" id="WP_139445029.1">
    <property type="nucleotide sequence ID" value="NZ_SMDR01000001.1"/>
</dbReference>
<dbReference type="Proteomes" id="UP000305760">
    <property type="component" value="Unassembled WGS sequence"/>
</dbReference>
<dbReference type="InterPro" id="IPR005031">
    <property type="entry name" value="COQ10_START"/>
</dbReference>
<evidence type="ECO:0000259" key="3">
    <source>
        <dbReference type="Pfam" id="PF03364"/>
    </source>
</evidence>
<comment type="similarity">
    <text evidence="1">Belongs to the ribosome association toxin RatA family.</text>
</comment>
<dbReference type="SUPFAM" id="SSF55961">
    <property type="entry name" value="Bet v1-like"/>
    <property type="match status" value="1"/>
</dbReference>
<sequence length="141" mass="15560">MTSIHRHALVRHSALRMYTLVNDVASYPARFSWCEDSAVLEESDTHMLARLDLTVAGLRTSFTTRNTLVAPTSIELKLVEGPFRKFTGAWHFHSLAEDACKVSLTLDFDVAGAVLGTALAIGFQGLADKMVDDFCREADRA</sequence>
<protein>
    <submittedName>
        <fullName evidence="4">Type II toxin-antitoxin system RatA family toxin</fullName>
    </submittedName>
</protein>
<dbReference type="InterPro" id="IPR044996">
    <property type="entry name" value="COQ10-like"/>
</dbReference>
<dbReference type="Pfam" id="PF03364">
    <property type="entry name" value="Polyketide_cyc"/>
    <property type="match status" value="1"/>
</dbReference>
<feature type="domain" description="Coenzyme Q-binding protein COQ10 START" evidence="3">
    <location>
        <begin position="11"/>
        <end position="135"/>
    </location>
</feature>
<dbReference type="OrthoDB" id="9804759at2"/>
<reference evidence="4 5" key="1">
    <citation type="submission" date="2019-03" db="EMBL/GenBank/DDBJ databases">
        <title>Arenimonas daejeonensis sp. nov., isolated from compost.</title>
        <authorList>
            <person name="Jeon C.O."/>
        </authorList>
    </citation>
    <scope>NUCLEOTIDE SEQUENCE [LARGE SCALE GENOMIC DNA]</scope>
    <source>
        <strain evidence="4 5">R29</strain>
    </source>
</reference>
<gene>
    <name evidence="4" type="ORF">E1B00_01790</name>
</gene>
<dbReference type="AlphaFoldDB" id="A0A5C4RT90"/>
<proteinExistence type="inferred from homology"/>
<dbReference type="InterPro" id="IPR023393">
    <property type="entry name" value="START-like_dom_sf"/>
</dbReference>
<dbReference type="PANTHER" id="PTHR12901:SF10">
    <property type="entry name" value="COENZYME Q-BINDING PROTEIN COQ10, MITOCHONDRIAL"/>
    <property type="match status" value="1"/>
</dbReference>
<evidence type="ECO:0000256" key="2">
    <source>
        <dbReference type="ARBA" id="ARBA00022649"/>
    </source>
</evidence>
<name>A0A5C4RT90_9GAMM</name>
<evidence type="ECO:0000313" key="5">
    <source>
        <dbReference type="Proteomes" id="UP000305760"/>
    </source>
</evidence>
<evidence type="ECO:0000256" key="1">
    <source>
        <dbReference type="ARBA" id="ARBA00008918"/>
    </source>
</evidence>
<evidence type="ECO:0000313" key="4">
    <source>
        <dbReference type="EMBL" id="TNJ34543.1"/>
    </source>
</evidence>